<gene>
    <name evidence="2" type="ORF">GCM10007380_32200</name>
</gene>
<evidence type="ECO:0000313" key="3">
    <source>
        <dbReference type="Proteomes" id="UP000626244"/>
    </source>
</evidence>
<comment type="caution">
    <text evidence="2">The sequence shown here is derived from an EMBL/GenBank/DDBJ whole genome shotgun (WGS) entry which is preliminary data.</text>
</comment>
<name>A0A8J3AM09_9BACI</name>
<protein>
    <submittedName>
        <fullName evidence="2">Dehydrogenase</fullName>
    </submittedName>
</protein>
<dbReference type="Gene3D" id="3.50.50.60">
    <property type="entry name" value="FAD/NAD(P)-binding domain"/>
    <property type="match status" value="1"/>
</dbReference>
<feature type="transmembrane region" description="Helical" evidence="1">
    <location>
        <begin position="12"/>
        <end position="31"/>
    </location>
</feature>
<keyword evidence="1" id="KW-1133">Transmembrane helix</keyword>
<dbReference type="GO" id="GO:0016491">
    <property type="term" value="F:oxidoreductase activity"/>
    <property type="evidence" value="ECO:0007669"/>
    <property type="project" value="TreeGrafter"/>
</dbReference>
<dbReference type="Proteomes" id="UP000626244">
    <property type="component" value="Unassembled WGS sequence"/>
</dbReference>
<keyword evidence="1" id="KW-0472">Membrane</keyword>
<dbReference type="PANTHER" id="PTHR42923">
    <property type="entry name" value="PROTOPORPHYRINOGEN OXIDASE"/>
    <property type="match status" value="1"/>
</dbReference>
<dbReference type="RefSeq" id="WP_088000881.1">
    <property type="nucleotide sequence ID" value="NZ_BMHB01000002.1"/>
</dbReference>
<accession>A0A8J3AM09</accession>
<proteinExistence type="predicted"/>
<keyword evidence="1" id="KW-0812">Transmembrane</keyword>
<dbReference type="OrthoDB" id="269318at2"/>
<keyword evidence="3" id="KW-1185">Reference proteome</keyword>
<dbReference type="EMBL" id="BMHB01000002">
    <property type="protein sequence ID" value="GGI16285.1"/>
    <property type="molecule type" value="Genomic_DNA"/>
</dbReference>
<sequence>MYSTEDITGVKWDVVILGGGIAGLTASILLAQEGKKVLVLEKGGNLGGRGISNNLGKAHVNLGPHALFTDTLEVFNEVGVNITGKSPKLSGGAFVFGKDNEKMNVVDIVNLFLGSHLKWKEKMEFIRFYRHIRKMELDPLNGISLKQYLSTALSSNKVKDLIYTFVRLSTYSNNPELISARVAISQLRGTSVLYLNEGWQTIVNNLISRAKEVGVTIQKKAVASKISGEYPELTISLKDGQMMKSRSIVSTINPHDLMKLVGEKASESFRKKVDQMIPVRAACLDLVMSGLPNPKTNLALGVENPWYFSNHSTVAKLSDEPGQIVVHVMKYLDSMIETEAQNDEYELECFLDVIQPGWRNYIVSRRFLPKIVVSNAIKKPRENIVEADEIGIEGLYIAGDWVGDKEILLSASLSSVKNATKLLEKKLAFQHL</sequence>
<dbReference type="SUPFAM" id="SSF51905">
    <property type="entry name" value="FAD/NAD(P)-binding domain"/>
    <property type="match status" value="1"/>
</dbReference>
<dbReference type="AlphaFoldDB" id="A0A8J3AM09"/>
<evidence type="ECO:0000313" key="2">
    <source>
        <dbReference type="EMBL" id="GGI16285.1"/>
    </source>
</evidence>
<dbReference type="Pfam" id="PF13450">
    <property type="entry name" value="NAD_binding_8"/>
    <property type="match status" value="1"/>
</dbReference>
<dbReference type="InterPro" id="IPR050464">
    <property type="entry name" value="Zeta_carotene_desat/Oxidored"/>
</dbReference>
<organism evidence="2 3">
    <name type="scientific">Gottfriedia solisilvae</name>
    <dbReference type="NCBI Taxonomy" id="1516104"/>
    <lineage>
        <taxon>Bacteria</taxon>
        <taxon>Bacillati</taxon>
        <taxon>Bacillota</taxon>
        <taxon>Bacilli</taxon>
        <taxon>Bacillales</taxon>
        <taxon>Bacillaceae</taxon>
        <taxon>Gottfriedia</taxon>
    </lineage>
</organism>
<evidence type="ECO:0000256" key="1">
    <source>
        <dbReference type="SAM" id="Phobius"/>
    </source>
</evidence>
<dbReference type="PANTHER" id="PTHR42923:SF3">
    <property type="entry name" value="PROTOPORPHYRINOGEN OXIDASE"/>
    <property type="match status" value="1"/>
</dbReference>
<reference evidence="3" key="1">
    <citation type="journal article" date="2019" name="Int. J. Syst. Evol. Microbiol.">
        <title>The Global Catalogue of Microorganisms (GCM) 10K type strain sequencing project: providing services to taxonomists for standard genome sequencing and annotation.</title>
        <authorList>
            <consortium name="The Broad Institute Genomics Platform"/>
            <consortium name="The Broad Institute Genome Sequencing Center for Infectious Disease"/>
            <person name="Wu L."/>
            <person name="Ma J."/>
        </authorList>
    </citation>
    <scope>NUCLEOTIDE SEQUENCE [LARGE SCALE GENOMIC DNA]</scope>
    <source>
        <strain evidence="3">CGMCC 1.14993</strain>
    </source>
</reference>
<dbReference type="InterPro" id="IPR036188">
    <property type="entry name" value="FAD/NAD-bd_sf"/>
</dbReference>
<dbReference type="Gene3D" id="3.90.660.50">
    <property type="match status" value="1"/>
</dbReference>